<feature type="transmembrane region" description="Helical" evidence="5">
    <location>
        <begin position="166"/>
        <end position="184"/>
    </location>
</feature>
<evidence type="ECO:0000256" key="3">
    <source>
        <dbReference type="ARBA" id="ARBA00022989"/>
    </source>
</evidence>
<feature type="transmembrane region" description="Helical" evidence="5">
    <location>
        <begin position="134"/>
        <end position="154"/>
    </location>
</feature>
<dbReference type="AlphaFoldDB" id="A0A0M0I5W3"/>
<sequence length="291" mass="32051">MLGTLLSFCLMAIGARELSGEVSTFQMLFFRSVIGLVAISLLMFATRTTAHVFTRRLRLHGLRNVFHYAGQYGWFVGIGLLPLAEVFALEFTVPLWTAIIAWLFLGEALTKAKLAAIGFGLLGVFIIVKPGYEVVNLASLIVLGAAMCYSISHACTKSLSATEHPFTILFMMCVIQLPIGFVLALPSWQMPVGTQWNWLLLIGVTALSAHFCMTKAMQYADVTSVVIMDFFRLPAIAVVGVFLYNEQFEWSLLLGALLMLLGNVAAMSKLKAGNKIESEITEVRANKTKRK</sequence>
<evidence type="ECO:0000313" key="7">
    <source>
        <dbReference type="EMBL" id="KOO09695.1"/>
    </source>
</evidence>
<keyword evidence="8" id="KW-1185">Reference proteome</keyword>
<dbReference type="Proteomes" id="UP000037530">
    <property type="component" value="Unassembled WGS sequence"/>
</dbReference>
<dbReference type="PANTHER" id="PTHR22911:SF6">
    <property type="entry name" value="SOLUTE CARRIER FAMILY 35 MEMBER G1"/>
    <property type="match status" value="1"/>
</dbReference>
<protein>
    <recommendedName>
        <fullName evidence="6">EamA domain-containing protein</fullName>
    </recommendedName>
</protein>
<dbReference type="EMBL" id="LHPI01000001">
    <property type="protein sequence ID" value="KOO09695.1"/>
    <property type="molecule type" value="Genomic_DNA"/>
</dbReference>
<accession>A0A0M0I5W3</accession>
<dbReference type="RefSeq" id="WP_053407955.1">
    <property type="nucleotide sequence ID" value="NZ_DAIPHI010000005.1"/>
</dbReference>
<keyword evidence="4 5" id="KW-0472">Membrane</keyword>
<dbReference type="STRING" id="171383.AKJ31_00425"/>
<evidence type="ECO:0000256" key="2">
    <source>
        <dbReference type="ARBA" id="ARBA00022692"/>
    </source>
</evidence>
<feature type="domain" description="EamA" evidence="6">
    <location>
        <begin position="138"/>
        <end position="262"/>
    </location>
</feature>
<organism evidence="7 8">
    <name type="scientific">Vibrio hepatarius</name>
    <dbReference type="NCBI Taxonomy" id="171383"/>
    <lineage>
        <taxon>Bacteria</taxon>
        <taxon>Pseudomonadati</taxon>
        <taxon>Pseudomonadota</taxon>
        <taxon>Gammaproteobacteria</taxon>
        <taxon>Vibrionales</taxon>
        <taxon>Vibrionaceae</taxon>
        <taxon>Vibrio</taxon>
        <taxon>Vibrio oreintalis group</taxon>
    </lineage>
</organism>
<feature type="transmembrane region" description="Helical" evidence="5">
    <location>
        <begin position="225"/>
        <end position="244"/>
    </location>
</feature>
<feature type="domain" description="EamA" evidence="6">
    <location>
        <begin position="2"/>
        <end position="128"/>
    </location>
</feature>
<dbReference type="OrthoDB" id="148351at2"/>
<feature type="transmembrane region" description="Helical" evidence="5">
    <location>
        <begin position="65"/>
        <end position="81"/>
    </location>
</feature>
<dbReference type="InterPro" id="IPR037185">
    <property type="entry name" value="EmrE-like"/>
</dbReference>
<evidence type="ECO:0000256" key="1">
    <source>
        <dbReference type="ARBA" id="ARBA00004141"/>
    </source>
</evidence>
<dbReference type="InterPro" id="IPR000620">
    <property type="entry name" value="EamA_dom"/>
</dbReference>
<dbReference type="PATRIC" id="fig|171383.3.peg.87"/>
<name>A0A0M0I5W3_9VIBR</name>
<keyword evidence="3 5" id="KW-1133">Transmembrane helix</keyword>
<evidence type="ECO:0000256" key="5">
    <source>
        <dbReference type="SAM" id="Phobius"/>
    </source>
</evidence>
<reference evidence="8" key="1">
    <citation type="submission" date="2015-08" db="EMBL/GenBank/DDBJ databases">
        <title>Vibrio galatheae sp. nov., a novel member of the Vibrionaceae family isolated from the Solomon Islands.</title>
        <authorList>
            <person name="Giubergia S."/>
            <person name="Machado H."/>
            <person name="Mateiu R.V."/>
            <person name="Gram L."/>
        </authorList>
    </citation>
    <scope>NUCLEOTIDE SEQUENCE [LARGE SCALE GENOMIC DNA]</scope>
    <source>
        <strain evidence="8">DSM 19134</strain>
    </source>
</reference>
<feature type="transmembrane region" description="Helical" evidence="5">
    <location>
        <begin position="250"/>
        <end position="268"/>
    </location>
</feature>
<keyword evidence="2 5" id="KW-0812">Transmembrane</keyword>
<dbReference type="GO" id="GO:0016020">
    <property type="term" value="C:membrane"/>
    <property type="evidence" value="ECO:0007669"/>
    <property type="project" value="UniProtKB-SubCell"/>
</dbReference>
<feature type="transmembrane region" description="Helical" evidence="5">
    <location>
        <begin position="24"/>
        <end position="44"/>
    </location>
</feature>
<dbReference type="SUPFAM" id="SSF103481">
    <property type="entry name" value="Multidrug resistance efflux transporter EmrE"/>
    <property type="match status" value="2"/>
</dbReference>
<dbReference type="Pfam" id="PF00892">
    <property type="entry name" value="EamA"/>
    <property type="match status" value="2"/>
</dbReference>
<comment type="subcellular location">
    <subcellularLocation>
        <location evidence="1">Membrane</location>
        <topology evidence="1">Multi-pass membrane protein</topology>
    </subcellularLocation>
</comment>
<evidence type="ECO:0000256" key="4">
    <source>
        <dbReference type="ARBA" id="ARBA00023136"/>
    </source>
</evidence>
<proteinExistence type="predicted"/>
<comment type="caution">
    <text evidence="7">The sequence shown here is derived from an EMBL/GenBank/DDBJ whole genome shotgun (WGS) entry which is preliminary data.</text>
</comment>
<feature type="transmembrane region" description="Helical" evidence="5">
    <location>
        <begin position="112"/>
        <end position="128"/>
    </location>
</feature>
<evidence type="ECO:0000313" key="8">
    <source>
        <dbReference type="Proteomes" id="UP000037530"/>
    </source>
</evidence>
<gene>
    <name evidence="7" type="ORF">AKJ31_00425</name>
</gene>
<evidence type="ECO:0000259" key="6">
    <source>
        <dbReference type="Pfam" id="PF00892"/>
    </source>
</evidence>
<dbReference type="PANTHER" id="PTHR22911">
    <property type="entry name" value="ACYL-MALONYL CONDENSING ENZYME-RELATED"/>
    <property type="match status" value="1"/>
</dbReference>